<evidence type="ECO:0000313" key="10">
    <source>
        <dbReference type="Proteomes" id="UP000279236"/>
    </source>
</evidence>
<feature type="compositionally biased region" description="Low complexity" evidence="7">
    <location>
        <begin position="27"/>
        <end position="54"/>
    </location>
</feature>
<name>A0A427XUQ3_9TREE</name>
<feature type="region of interest" description="Disordered" evidence="7">
    <location>
        <begin position="888"/>
        <end position="920"/>
    </location>
</feature>
<feature type="compositionally biased region" description="Low complexity" evidence="7">
    <location>
        <begin position="1135"/>
        <end position="1148"/>
    </location>
</feature>
<feature type="compositionally biased region" description="Basic and acidic residues" evidence="7">
    <location>
        <begin position="1122"/>
        <end position="1134"/>
    </location>
</feature>
<feature type="compositionally biased region" description="Low complexity" evidence="7">
    <location>
        <begin position="104"/>
        <end position="118"/>
    </location>
</feature>
<dbReference type="InterPro" id="IPR008271">
    <property type="entry name" value="Ser/Thr_kinase_AS"/>
</dbReference>
<dbReference type="Gene3D" id="1.10.510.10">
    <property type="entry name" value="Transferase(Phosphotransferase) domain 1"/>
    <property type="match status" value="1"/>
</dbReference>
<dbReference type="EMBL" id="RSCE01000005">
    <property type="protein sequence ID" value="RSH82570.1"/>
    <property type="molecule type" value="Genomic_DNA"/>
</dbReference>
<dbReference type="SUPFAM" id="SSF56112">
    <property type="entry name" value="Protein kinase-like (PK-like)"/>
    <property type="match status" value="1"/>
</dbReference>
<accession>A0A427XUQ3</accession>
<dbReference type="InterPro" id="IPR000719">
    <property type="entry name" value="Prot_kinase_dom"/>
</dbReference>
<dbReference type="GO" id="GO:0005524">
    <property type="term" value="F:ATP binding"/>
    <property type="evidence" value="ECO:0007669"/>
    <property type="project" value="UniProtKB-UniRule"/>
</dbReference>
<feature type="compositionally biased region" description="Basic and acidic residues" evidence="7">
    <location>
        <begin position="593"/>
        <end position="625"/>
    </location>
</feature>
<dbReference type="GO" id="GO:0000196">
    <property type="term" value="P:cell integrity MAPK cascade"/>
    <property type="evidence" value="ECO:0007669"/>
    <property type="project" value="UniProtKB-ARBA"/>
</dbReference>
<dbReference type="InterPro" id="IPR017441">
    <property type="entry name" value="Protein_kinase_ATP_BS"/>
</dbReference>
<protein>
    <recommendedName>
        <fullName evidence="8">Protein kinase domain-containing protein</fullName>
    </recommendedName>
</protein>
<gene>
    <name evidence="9" type="ORF">EHS24_007552</name>
</gene>
<reference evidence="9 10" key="1">
    <citation type="submission" date="2018-11" db="EMBL/GenBank/DDBJ databases">
        <title>Genome sequence of Apiotrichum porosum DSM 27194.</title>
        <authorList>
            <person name="Aliyu H."/>
            <person name="Gorte O."/>
            <person name="Ochsenreither K."/>
        </authorList>
    </citation>
    <scope>NUCLEOTIDE SEQUENCE [LARGE SCALE GENOMIC DNA]</scope>
    <source>
        <strain evidence="9 10">DSM 27194</strain>
    </source>
</reference>
<feature type="compositionally biased region" description="Polar residues" evidence="7">
    <location>
        <begin position="1045"/>
        <end position="1059"/>
    </location>
</feature>
<sequence length="1559" mass="168325">MTPGLRITNPDNSDSDDAQPQLSPAHVSPSKTSPVRVSPVKVSPAVPTNISASASGGGGASSSSSSLSLSTPGRSLPSTTTGGTSFAPSSPRAERPFPTPLPSIPASSGSPAPFASAPILSGGMEPQGSRALPPQPPPQPERHLRRAFTSPTESTTARIDPRTVFRDTPSSPNRALPPLPPIKAGSVPSPSVGSSSQTQLMASFPAISPPLSIHQPITPISAVSAGSSGSMTVPHRVASPDDPLTGTYMGAGGSRARSTSINQKVLLQATVDNEQFAVVDITGVTSAEGIREKLFTRFPSLAIYRTDIGEVPDLSLSSALTHMGLVQLVESLGDSRASLKFLVRQTSIPDASNATVVPPAAEANNAFRTTQRPGVPPILTDMGPAPPYTPHPASSSHNSRDSLGSNSAAVGAGAGEAMDRSRGHSRGSWTSLSDREEDGEDWINSTRLPNSSGSSRSLNAEPLPQPTQRPFSPPHRSATEPPEDEGTYRPALPPRPPSSNAVAGPSSAAGPSNGAGTSTGGPGLGLDFDLRGVDAASAALILEMTRLEAEEERHRQEEEAARIARDELIAYQAQETEREVWQVMQQIELEKAREREEQSRRDEQQARQVEAQERRQEEERRRAEEATVTQTSRTWEGDRSGQFAADRRQRRQQFQNLNQQQHEDWASAIPEDQRTQPLPFTGRRTSDNQPERMSTPTYGLGAYASPPGQYGGTDMPQAHTAGSRPPIYAQSSMDRYSDSHEQQQRLHDPRYAHVRGTVPAPSGRRSSGNPQQQYVYPPSDHNVHGARSTDNLRMFNGHNGQPPQPQRQYSNGPRSAATPQDPYPTMHHRDSGGDLRIIDGRYPDPTGTQRPGSGHDGLVQFPSPRPWPETTMSPPRAQTMMTGVGAGVDGHRPSTLYDQNSPRDQYGYGRPRSTSDTRYATGGSLVSATATATTASQLPYTHESGSEWLGTPVRRDTGDSSMDTISNAGTAISDATTICPPSDSDTATARPQDWAQQINNMLMGNGAISHPAGVLDANDMGEATLFLPRMSASARGADSHRPNLSIDTTEEPSQSHRPLSTSESDSTSDKKDEWHIRPEPEQLYDNLQQFFPKIDLDKPIVDPAVSSTPSTPNSETSPRTTLELHRPPPARHEPPTTSTPSKISSNPARAAVAMATNAITAAFNKSEHRKSIRNVADLKKRSLQKHKDDKHQPLSVVEEKKLKRTSSMWGHKVVEVTPSRMAMELPVVVPEVPESPASDGKPATLNWVKGKLIGRGSYGKVYIALNVTTGDMMAVKQVELPRTEQEQNDNRQLSMVDALRSEISLLKDLYHPNIVAYLGCEVSDEHMSIFLEYVPGGTIASIYRTPGQARFEEQLVKFFTAQILEGLAYLHAKNIWHRDLKGDNILVDSNGVCKISDFGISKQTTDAYDSFGNATTMKGSIFWMAPEVLHSPNERSYSGKVDIWSLGCVVLEMWSGQRPWGDLEPVAAMLQLFNGRGAPALPPDIKLDPVAFDFLYAKCLVGDPHDRPTARDLIEHPFVTETDPGWTFENSKIGKAVAQRGATSLRQASTSTGVTAIGA</sequence>
<feature type="compositionally biased region" description="Low complexity" evidence="7">
    <location>
        <begin position="1106"/>
        <end position="1121"/>
    </location>
</feature>
<evidence type="ECO:0000256" key="3">
    <source>
        <dbReference type="ARBA" id="ARBA00022741"/>
    </source>
</evidence>
<evidence type="ECO:0000256" key="6">
    <source>
        <dbReference type="PROSITE-ProRule" id="PRU10141"/>
    </source>
</evidence>
<proteinExistence type="inferred from homology"/>
<dbReference type="PANTHER" id="PTHR48016:SF48">
    <property type="entry name" value="SERINE_THREONINE-PROTEIN KINASE BCK1_SLK1_SSP31"/>
    <property type="match status" value="1"/>
</dbReference>
<feature type="compositionally biased region" description="Pro residues" evidence="7">
    <location>
        <begin position="463"/>
        <end position="473"/>
    </location>
</feature>
<keyword evidence="10" id="KW-1185">Reference proteome</keyword>
<keyword evidence="4" id="KW-0418">Kinase</keyword>
<evidence type="ECO:0000256" key="2">
    <source>
        <dbReference type="ARBA" id="ARBA00022679"/>
    </source>
</evidence>
<keyword evidence="2" id="KW-0808">Transferase</keyword>
<keyword evidence="5 6" id="KW-0067">ATP-binding</keyword>
<dbReference type="InterPro" id="IPR050538">
    <property type="entry name" value="MAP_kinase_kinase_kinase"/>
</dbReference>
<dbReference type="GeneID" id="39592095"/>
<dbReference type="PROSITE" id="PS00107">
    <property type="entry name" value="PROTEIN_KINASE_ATP"/>
    <property type="match status" value="1"/>
</dbReference>
<feature type="compositionally biased region" description="Low complexity" evidence="7">
    <location>
        <begin position="498"/>
        <end position="516"/>
    </location>
</feature>
<dbReference type="RefSeq" id="XP_028476802.1">
    <property type="nucleotide sequence ID" value="XM_028622909.1"/>
</dbReference>
<feature type="compositionally biased region" description="Basic and acidic residues" evidence="7">
    <location>
        <begin position="827"/>
        <end position="842"/>
    </location>
</feature>
<feature type="compositionally biased region" description="Polar residues" evidence="7">
    <location>
        <begin position="798"/>
        <end position="813"/>
    </location>
</feature>
<evidence type="ECO:0000256" key="7">
    <source>
        <dbReference type="SAM" id="MobiDB-lite"/>
    </source>
</evidence>
<dbReference type="STRING" id="105984.A0A427XUQ3"/>
<feature type="compositionally biased region" description="Low complexity" evidence="7">
    <location>
        <begin position="185"/>
        <end position="196"/>
    </location>
</feature>
<dbReference type="PANTHER" id="PTHR48016">
    <property type="entry name" value="MAP KINASE KINASE KINASE SSK2-RELATED-RELATED"/>
    <property type="match status" value="1"/>
</dbReference>
<feature type="region of interest" description="Disordered" evidence="7">
    <location>
        <begin position="1033"/>
        <end position="1081"/>
    </location>
</feature>
<feature type="region of interest" description="Disordered" evidence="7">
    <location>
        <begin position="1"/>
        <end position="198"/>
    </location>
</feature>
<feature type="region of interest" description="Disordered" evidence="7">
    <location>
        <begin position="1101"/>
        <end position="1148"/>
    </location>
</feature>
<feature type="compositionally biased region" description="Polar residues" evidence="7">
    <location>
        <begin position="764"/>
        <end position="774"/>
    </location>
</feature>
<dbReference type="Pfam" id="PF00069">
    <property type="entry name" value="Pkinase"/>
    <property type="match status" value="1"/>
</dbReference>
<feature type="binding site" evidence="6">
    <location>
        <position position="1276"/>
    </location>
    <ligand>
        <name>ATP</name>
        <dbReference type="ChEBI" id="CHEBI:30616"/>
    </ligand>
</feature>
<feature type="compositionally biased region" description="Basic and acidic residues" evidence="7">
    <location>
        <begin position="735"/>
        <end position="751"/>
    </location>
</feature>
<dbReference type="InterPro" id="IPR011009">
    <property type="entry name" value="Kinase-like_dom_sf"/>
</dbReference>
<dbReference type="Proteomes" id="UP000279236">
    <property type="component" value="Unassembled WGS sequence"/>
</dbReference>
<feature type="compositionally biased region" description="Low complexity" evidence="7">
    <location>
        <begin position="61"/>
        <end position="85"/>
    </location>
</feature>
<keyword evidence="3 6" id="KW-0547">Nucleotide-binding</keyword>
<evidence type="ECO:0000259" key="8">
    <source>
        <dbReference type="PROSITE" id="PS50011"/>
    </source>
</evidence>
<evidence type="ECO:0000256" key="4">
    <source>
        <dbReference type="ARBA" id="ARBA00022777"/>
    </source>
</evidence>
<organism evidence="9 10">
    <name type="scientific">Apiotrichum porosum</name>
    <dbReference type="NCBI Taxonomy" id="105984"/>
    <lineage>
        <taxon>Eukaryota</taxon>
        <taxon>Fungi</taxon>
        <taxon>Dikarya</taxon>
        <taxon>Basidiomycota</taxon>
        <taxon>Agaricomycotina</taxon>
        <taxon>Tremellomycetes</taxon>
        <taxon>Trichosporonales</taxon>
        <taxon>Trichosporonaceae</taxon>
        <taxon>Apiotrichum</taxon>
    </lineage>
</organism>
<feature type="compositionally biased region" description="Basic and acidic residues" evidence="7">
    <location>
        <begin position="1067"/>
        <end position="1080"/>
    </location>
</feature>
<feature type="region of interest" description="Disordered" evidence="7">
    <location>
        <begin position="362"/>
        <end position="521"/>
    </location>
</feature>
<dbReference type="SMART" id="SM00220">
    <property type="entry name" value="S_TKc"/>
    <property type="match status" value="1"/>
</dbReference>
<dbReference type="OrthoDB" id="266718at2759"/>
<dbReference type="FunFam" id="1.10.510.10:FF:000182">
    <property type="entry name" value="MAP kinase kinase kinase mkh1"/>
    <property type="match status" value="1"/>
</dbReference>
<dbReference type="GO" id="GO:0004709">
    <property type="term" value="F:MAP kinase kinase kinase activity"/>
    <property type="evidence" value="ECO:0007669"/>
    <property type="project" value="UniProtKB-ARBA"/>
</dbReference>
<dbReference type="FunFam" id="3.30.200.20:FF:000387">
    <property type="entry name" value="Serine/threonine-protein kinase STE11"/>
    <property type="match status" value="1"/>
</dbReference>
<feature type="compositionally biased region" description="Polar residues" evidence="7">
    <location>
        <begin position="392"/>
        <end position="407"/>
    </location>
</feature>
<comment type="similarity">
    <text evidence="1">Belongs to the protein kinase superfamily. STE Ser/Thr protein kinase family. MAP kinase kinase kinase subfamily.</text>
</comment>
<feature type="domain" description="Protein kinase" evidence="8">
    <location>
        <begin position="1247"/>
        <end position="1519"/>
    </location>
</feature>
<evidence type="ECO:0000256" key="1">
    <source>
        <dbReference type="ARBA" id="ARBA00006529"/>
    </source>
</evidence>
<feature type="compositionally biased region" description="Polar residues" evidence="7">
    <location>
        <begin position="443"/>
        <end position="458"/>
    </location>
</feature>
<evidence type="ECO:0000256" key="5">
    <source>
        <dbReference type="ARBA" id="ARBA00022840"/>
    </source>
</evidence>
<dbReference type="PROSITE" id="PS50011">
    <property type="entry name" value="PROTEIN_KINASE_DOM"/>
    <property type="match status" value="1"/>
</dbReference>
<dbReference type="PROSITE" id="PS00108">
    <property type="entry name" value="PROTEIN_KINASE_ST"/>
    <property type="match status" value="1"/>
</dbReference>
<feature type="region of interest" description="Disordered" evidence="7">
    <location>
        <begin position="593"/>
        <end position="866"/>
    </location>
</feature>
<comment type="caution">
    <text evidence="9">The sequence shown here is derived from an EMBL/GenBank/DDBJ whole genome shotgun (WGS) entry which is preliminary data.</text>
</comment>
<evidence type="ECO:0000313" key="9">
    <source>
        <dbReference type="EMBL" id="RSH82570.1"/>
    </source>
</evidence>